<comment type="subunit">
    <text evidence="1">Homodimer.</text>
</comment>
<dbReference type="EMBL" id="MW759283">
    <property type="protein sequence ID" value="QWV59552.1"/>
    <property type="molecule type" value="mRNA"/>
</dbReference>
<sequence>MVVTLYHFPPSGPSRGALLAARAVGVEVDINIIDLFNSKKHLEEPFIKINPQHTVPTLTDGDFTIWDSHVIGPYLSKTYGKNDDLYPNDPKEKAVVDRLLNFDCGTLYPRIRQICFPVLFLGEIEVYDEHKVALDEALGFLDVFLDGNNFVAGEKLTVADCCLVASVSSIVAVGWDIEPYANVKNWVARCALSIPDYANSNQEGAEQYGKAVKRKLAAGQI</sequence>
<dbReference type="InterPro" id="IPR004045">
    <property type="entry name" value="Glutathione_S-Trfase_N"/>
</dbReference>
<dbReference type="InterPro" id="IPR036249">
    <property type="entry name" value="Thioredoxin-like_sf"/>
</dbReference>
<dbReference type="SFLD" id="SFLDS00019">
    <property type="entry name" value="Glutathione_Transferase_(cytos"/>
    <property type="match status" value="1"/>
</dbReference>
<dbReference type="InterPro" id="IPR004046">
    <property type="entry name" value="GST_C"/>
</dbReference>
<dbReference type="PANTHER" id="PTHR43969">
    <property type="entry name" value="GLUTATHIONE S TRANSFERASE D10, ISOFORM A-RELATED"/>
    <property type="match status" value="1"/>
</dbReference>
<dbReference type="CDD" id="cd03177">
    <property type="entry name" value="GST_C_Delta_Epsilon"/>
    <property type="match status" value="1"/>
</dbReference>
<proteinExistence type="evidence at transcript level"/>
<dbReference type="InterPro" id="IPR036282">
    <property type="entry name" value="Glutathione-S-Trfase_C_sf"/>
</dbReference>
<dbReference type="SFLD" id="SFLDG01153">
    <property type="entry name" value="Main.4:_Theta-like"/>
    <property type="match status" value="1"/>
</dbReference>
<dbReference type="SFLD" id="SFLDG00358">
    <property type="entry name" value="Main_(cytGST)"/>
    <property type="match status" value="1"/>
</dbReference>
<reference evidence="5" key="1">
    <citation type="submission" date="2021-03" db="EMBL/GenBank/DDBJ databases">
        <title>Identification of cDNAs encoding glutathione S-transferases from the cigarette beetle Lasioderma serricorne.</title>
        <authorList>
            <person name="Liu S."/>
        </authorList>
    </citation>
    <scope>NUCLEOTIDE SEQUENCE</scope>
    <source>
        <strain evidence="5">HF</strain>
    </source>
</reference>
<dbReference type="SUPFAM" id="SSF52833">
    <property type="entry name" value="Thioredoxin-like"/>
    <property type="match status" value="1"/>
</dbReference>
<accession>A0A8F2TDI2</accession>
<dbReference type="FunFam" id="1.20.1050.10:FF:000007">
    <property type="entry name" value="Glutathione S-transferase 1-1"/>
    <property type="match status" value="1"/>
</dbReference>
<evidence type="ECO:0000259" key="3">
    <source>
        <dbReference type="PROSITE" id="PS50404"/>
    </source>
</evidence>
<keyword evidence="5" id="KW-0808">Transferase</keyword>
<dbReference type="InterPro" id="IPR040079">
    <property type="entry name" value="Glutathione_S-Trfase"/>
</dbReference>
<dbReference type="PROSITE" id="PS50405">
    <property type="entry name" value="GST_CTER"/>
    <property type="match status" value="1"/>
</dbReference>
<organism evidence="5">
    <name type="scientific">Lasioderma serricorne</name>
    <name type="common">cigarette beetle</name>
    <dbReference type="NCBI Taxonomy" id="295660"/>
    <lineage>
        <taxon>Eukaryota</taxon>
        <taxon>Metazoa</taxon>
        <taxon>Ecdysozoa</taxon>
        <taxon>Arthropoda</taxon>
        <taxon>Hexapoda</taxon>
        <taxon>Insecta</taxon>
        <taxon>Pterygota</taxon>
        <taxon>Neoptera</taxon>
        <taxon>Endopterygota</taxon>
        <taxon>Coleoptera</taxon>
        <taxon>Polyphaga</taxon>
        <taxon>Bostrichiformia</taxon>
        <taxon>Ptinidae</taxon>
        <taxon>Xyletininae</taxon>
        <taxon>Lasioderma</taxon>
    </lineage>
</organism>
<dbReference type="GO" id="GO:0006749">
    <property type="term" value="P:glutathione metabolic process"/>
    <property type="evidence" value="ECO:0007669"/>
    <property type="project" value="TreeGrafter"/>
</dbReference>
<dbReference type="GO" id="GO:0004364">
    <property type="term" value="F:glutathione transferase activity"/>
    <property type="evidence" value="ECO:0007669"/>
    <property type="project" value="TreeGrafter"/>
</dbReference>
<dbReference type="SUPFAM" id="SSF47616">
    <property type="entry name" value="GST C-terminal domain-like"/>
    <property type="match status" value="1"/>
</dbReference>
<feature type="domain" description="GST C-terminal" evidence="4">
    <location>
        <begin position="89"/>
        <end position="216"/>
    </location>
</feature>
<protein>
    <submittedName>
        <fullName evidence="5">Glutathione S-transferase delta 2</fullName>
    </submittedName>
</protein>
<evidence type="ECO:0000256" key="2">
    <source>
        <dbReference type="RuleBase" id="RU003494"/>
    </source>
</evidence>
<dbReference type="Gene3D" id="1.20.1050.10">
    <property type="match status" value="1"/>
</dbReference>
<dbReference type="Pfam" id="PF00043">
    <property type="entry name" value="GST_C"/>
    <property type="match status" value="1"/>
</dbReference>
<name>A0A8F2TDI2_9COLE</name>
<feature type="domain" description="GST N-terminal" evidence="3">
    <location>
        <begin position="1"/>
        <end position="83"/>
    </location>
</feature>
<comment type="similarity">
    <text evidence="2">Belongs to the GST superfamily.</text>
</comment>
<dbReference type="AlphaFoldDB" id="A0A8F2TDI2"/>
<dbReference type="PANTHER" id="PTHR43969:SF9">
    <property type="entry name" value="GLUTATHIONE S TRANSFERASE D10, ISOFORM A-RELATED"/>
    <property type="match status" value="1"/>
</dbReference>
<dbReference type="InterPro" id="IPR010987">
    <property type="entry name" value="Glutathione-S-Trfase_C-like"/>
</dbReference>
<dbReference type="FunFam" id="3.40.30.10:FF:000034">
    <property type="entry name" value="glutathione S-transferase 1"/>
    <property type="match status" value="1"/>
</dbReference>
<dbReference type="PROSITE" id="PS50404">
    <property type="entry name" value="GST_NTER"/>
    <property type="match status" value="1"/>
</dbReference>
<dbReference type="Pfam" id="PF02798">
    <property type="entry name" value="GST_N"/>
    <property type="match status" value="1"/>
</dbReference>
<evidence type="ECO:0000313" key="5">
    <source>
        <dbReference type="EMBL" id="QWV59552.1"/>
    </source>
</evidence>
<evidence type="ECO:0000256" key="1">
    <source>
        <dbReference type="ARBA" id="ARBA00011738"/>
    </source>
</evidence>
<dbReference type="Gene3D" id="3.40.30.10">
    <property type="entry name" value="Glutaredoxin"/>
    <property type="match status" value="1"/>
</dbReference>
<evidence type="ECO:0000259" key="4">
    <source>
        <dbReference type="PROSITE" id="PS50405"/>
    </source>
</evidence>